<feature type="transmembrane region" description="Helical" evidence="2">
    <location>
        <begin position="483"/>
        <end position="503"/>
    </location>
</feature>
<dbReference type="AlphaFoldDB" id="A0AAD5LG92"/>
<protein>
    <recommendedName>
        <fullName evidence="5">Transmembrane protein</fullName>
    </recommendedName>
</protein>
<evidence type="ECO:0000256" key="1">
    <source>
        <dbReference type="SAM" id="MobiDB-lite"/>
    </source>
</evidence>
<reference evidence="3" key="1">
    <citation type="submission" date="2021-12" db="EMBL/GenBank/DDBJ databases">
        <title>Prjna785345.</title>
        <authorList>
            <person name="Rujirawat T."/>
            <person name="Krajaejun T."/>
        </authorList>
    </citation>
    <scope>NUCLEOTIDE SEQUENCE</scope>
    <source>
        <strain evidence="3">Pi057C3</strain>
    </source>
</reference>
<organism evidence="3 4">
    <name type="scientific">Pythium insidiosum</name>
    <name type="common">Pythiosis disease agent</name>
    <dbReference type="NCBI Taxonomy" id="114742"/>
    <lineage>
        <taxon>Eukaryota</taxon>
        <taxon>Sar</taxon>
        <taxon>Stramenopiles</taxon>
        <taxon>Oomycota</taxon>
        <taxon>Peronosporomycetes</taxon>
        <taxon>Pythiales</taxon>
        <taxon>Pythiaceae</taxon>
        <taxon>Pythium</taxon>
    </lineage>
</organism>
<feature type="transmembrane region" description="Helical" evidence="2">
    <location>
        <begin position="70"/>
        <end position="90"/>
    </location>
</feature>
<comment type="caution">
    <text evidence="3">The sequence shown here is derived from an EMBL/GenBank/DDBJ whole genome shotgun (WGS) entry which is preliminary data.</text>
</comment>
<evidence type="ECO:0000313" key="4">
    <source>
        <dbReference type="Proteomes" id="UP001209570"/>
    </source>
</evidence>
<evidence type="ECO:0008006" key="5">
    <source>
        <dbReference type="Google" id="ProtNLM"/>
    </source>
</evidence>
<accession>A0AAD5LG92</accession>
<feature type="region of interest" description="Disordered" evidence="1">
    <location>
        <begin position="629"/>
        <end position="663"/>
    </location>
</feature>
<keyword evidence="2" id="KW-0472">Membrane</keyword>
<name>A0AAD5LG92_PYTIN</name>
<keyword evidence="4" id="KW-1185">Reference proteome</keyword>
<evidence type="ECO:0000313" key="3">
    <source>
        <dbReference type="EMBL" id="KAJ0400086.1"/>
    </source>
</evidence>
<feature type="region of interest" description="Disordered" evidence="1">
    <location>
        <begin position="701"/>
        <end position="738"/>
    </location>
</feature>
<feature type="compositionally biased region" description="Polar residues" evidence="1">
    <location>
        <begin position="641"/>
        <end position="651"/>
    </location>
</feature>
<feature type="compositionally biased region" description="Polar residues" evidence="1">
    <location>
        <begin position="701"/>
        <end position="711"/>
    </location>
</feature>
<evidence type="ECO:0000256" key="2">
    <source>
        <dbReference type="SAM" id="Phobius"/>
    </source>
</evidence>
<keyword evidence="2" id="KW-1133">Transmembrane helix</keyword>
<dbReference type="EMBL" id="JAKCXM010000163">
    <property type="protein sequence ID" value="KAJ0400086.1"/>
    <property type="molecule type" value="Genomic_DNA"/>
</dbReference>
<gene>
    <name evidence="3" type="ORF">P43SY_003941</name>
</gene>
<sequence>MAQVVPSTLLTDVLPPAAAAPATRTSETLLYELVAAEILPTIDLSRSVRSVLLRPTALARWNRVMTATRVPMFACYNVGVCLGAAAFLVPAHVGQWLALASLALCLPGSLVHVSLMRYDMLLLLTSTYEFWYLSSINAVAAALLVPFLQDARAALVPVIWLGLQSHIMIDASITSLRELLYSTLVVLVVAVAVLAYTTTGRLDGVRDLELLAFNGYRLTARDVIIQCWTTQIVVMIRNVYRRRTARKDQAAVSSSSAAASVVYCLAYRCAVRLRARRKRRSTSSVSSLVSSATAAAIPLGVSIQMAARLHMSQQPNAETAPARRVQLRFLRVRTRFRSSTRQPLGRWLPGRQQQEQAEDEFPEAWRFSLMVLMDVGVLLTVLSFLPLAVPAVRAASFGVTLVFCAFSCAMYQRQLLRLLLKSFDFAFLSVQLTAIHVGLCDLYRWDSRSFAVGAAWLWVHWVLTCDSVTPVLKQRWRFRFRALAWIVVLVVLGHVLIVCQVALVGPNELRDRTLVSFKGRGAHTVELRVLPMLLSRLPMTFGWSCRILWRILYRADHELLMLQGSVTYVNDRRWTKHHPEPRARIMLEKMAQQQSVTSLLEDLMLRVTRKMTVFAASIVPAIDSFREQQSVENDSEAAAANGSSQRSQTSFHDSESPDGKDAAGGVATFLQRTENTRLTIIRGQLFDPANPRRSGIIVSSDRSLSIVSPSVDQRADERATPLKPLQDTGASEGIPELD</sequence>
<feature type="transmembrane region" description="Helical" evidence="2">
    <location>
        <begin position="179"/>
        <end position="198"/>
    </location>
</feature>
<feature type="transmembrane region" description="Helical" evidence="2">
    <location>
        <begin position="450"/>
        <end position="471"/>
    </location>
</feature>
<keyword evidence="2" id="KW-0812">Transmembrane</keyword>
<feature type="transmembrane region" description="Helical" evidence="2">
    <location>
        <begin position="96"/>
        <end position="118"/>
    </location>
</feature>
<feature type="transmembrane region" description="Helical" evidence="2">
    <location>
        <begin position="423"/>
        <end position="444"/>
    </location>
</feature>
<proteinExistence type="predicted"/>
<feature type="compositionally biased region" description="Basic and acidic residues" evidence="1">
    <location>
        <begin position="652"/>
        <end position="661"/>
    </location>
</feature>
<dbReference type="Proteomes" id="UP001209570">
    <property type="component" value="Unassembled WGS sequence"/>
</dbReference>